<feature type="domain" description="Anti-sigma factor NepR" evidence="2">
    <location>
        <begin position="29"/>
        <end position="62"/>
    </location>
</feature>
<protein>
    <recommendedName>
        <fullName evidence="2">Anti-sigma factor NepR domain-containing protein</fullName>
    </recommendedName>
</protein>
<evidence type="ECO:0000256" key="1">
    <source>
        <dbReference type="SAM" id="MobiDB-lite"/>
    </source>
</evidence>
<proteinExistence type="predicted"/>
<sequence length="71" mass="8198">MSDDENRKKDEMTTIPHNELRPGAMPPNASISRKLREFYNAVQEEGIPDRFLELLERLEQAEKNAKSVNAK</sequence>
<evidence type="ECO:0000313" key="4">
    <source>
        <dbReference type="Proteomes" id="UP000192903"/>
    </source>
</evidence>
<dbReference type="STRING" id="464029.SAMN02982989_4939"/>
<name>A0A1X7D2G4_9HYPH</name>
<dbReference type="Pfam" id="PF18557">
    <property type="entry name" value="NepR"/>
    <property type="match status" value="1"/>
</dbReference>
<dbReference type="InterPro" id="IPR041649">
    <property type="entry name" value="NepR"/>
</dbReference>
<evidence type="ECO:0000259" key="2">
    <source>
        <dbReference type="Pfam" id="PF18557"/>
    </source>
</evidence>
<organism evidence="3 4">
    <name type="scientific">Xaviernesmea oryzae</name>
    <dbReference type="NCBI Taxonomy" id="464029"/>
    <lineage>
        <taxon>Bacteria</taxon>
        <taxon>Pseudomonadati</taxon>
        <taxon>Pseudomonadota</taxon>
        <taxon>Alphaproteobacteria</taxon>
        <taxon>Hyphomicrobiales</taxon>
        <taxon>Rhizobiaceae</taxon>
        <taxon>Rhizobium/Agrobacterium group</taxon>
        <taxon>Xaviernesmea</taxon>
    </lineage>
</organism>
<gene>
    <name evidence="3" type="ORF">SAMN02982989_4939</name>
</gene>
<dbReference type="EMBL" id="FXAF01000002">
    <property type="protein sequence ID" value="SMF07603.1"/>
    <property type="molecule type" value="Genomic_DNA"/>
</dbReference>
<accession>A0A1X7D2G4</accession>
<feature type="compositionally biased region" description="Basic and acidic residues" evidence="1">
    <location>
        <begin position="1"/>
        <end position="12"/>
    </location>
</feature>
<dbReference type="AlphaFoldDB" id="A0A1X7D2G4"/>
<evidence type="ECO:0000313" key="3">
    <source>
        <dbReference type="EMBL" id="SMF07603.1"/>
    </source>
</evidence>
<dbReference type="Proteomes" id="UP000192903">
    <property type="component" value="Unassembled WGS sequence"/>
</dbReference>
<feature type="region of interest" description="Disordered" evidence="1">
    <location>
        <begin position="1"/>
        <end position="27"/>
    </location>
</feature>
<reference evidence="4" key="1">
    <citation type="submission" date="2017-04" db="EMBL/GenBank/DDBJ databases">
        <authorList>
            <person name="Varghese N."/>
            <person name="Submissions S."/>
        </authorList>
    </citation>
    <scope>NUCLEOTIDE SEQUENCE [LARGE SCALE GENOMIC DNA]</scope>
    <source>
        <strain evidence="4">B4P</strain>
    </source>
</reference>
<keyword evidence="4" id="KW-1185">Reference proteome</keyword>